<name>A0A8B8FMM5_9HEMI</name>
<dbReference type="InterPro" id="IPR040032">
    <property type="entry name" value="DENND1A/B/C"/>
</dbReference>
<feature type="compositionally biased region" description="Pro residues" evidence="4">
    <location>
        <begin position="675"/>
        <end position="684"/>
    </location>
</feature>
<evidence type="ECO:0000256" key="4">
    <source>
        <dbReference type="SAM" id="MobiDB-lite"/>
    </source>
</evidence>
<dbReference type="GO" id="GO:1901981">
    <property type="term" value="F:phosphatidylinositol phosphate binding"/>
    <property type="evidence" value="ECO:0007669"/>
    <property type="project" value="TreeGrafter"/>
</dbReference>
<dbReference type="InterPro" id="IPR001194">
    <property type="entry name" value="cDENN_dom"/>
</dbReference>
<keyword evidence="6" id="KW-1185">Reference proteome</keyword>
<dbReference type="AlphaFoldDB" id="A0A8B8FMM5"/>
<comment type="subcellular location">
    <subcellularLocation>
        <location evidence="1">Cytoplasmic vesicle</location>
        <location evidence="1">Clathrin-coated vesicle</location>
    </subcellularLocation>
</comment>
<dbReference type="RefSeq" id="XP_025411610.1">
    <property type="nucleotide sequence ID" value="XM_025555825.1"/>
</dbReference>
<dbReference type="GO" id="GO:0030136">
    <property type="term" value="C:clathrin-coated vesicle"/>
    <property type="evidence" value="ECO:0007669"/>
    <property type="project" value="UniProtKB-SubCell"/>
</dbReference>
<accession>A0A8B8FMM5</accession>
<dbReference type="InterPro" id="IPR005113">
    <property type="entry name" value="uDENN_dom"/>
</dbReference>
<dbReference type="InterPro" id="IPR005112">
    <property type="entry name" value="dDENN_dom"/>
</dbReference>
<dbReference type="SMART" id="SM00801">
    <property type="entry name" value="dDENN"/>
    <property type="match status" value="1"/>
</dbReference>
<dbReference type="GeneID" id="112684349"/>
<dbReference type="InterPro" id="IPR043153">
    <property type="entry name" value="DENN_C"/>
</dbReference>
<keyword evidence="2" id="KW-0344">Guanine-nucleotide releasing factor</keyword>
<dbReference type="FunFam" id="3.30.450.200:FF:000003">
    <property type="entry name" value="DENN domain containing 1A"/>
    <property type="match status" value="1"/>
</dbReference>
<dbReference type="PANTHER" id="PTHR13196:SF14">
    <property type="entry name" value="UDENN DOMAIN-CONTAINING PROTEIN"/>
    <property type="match status" value="1"/>
</dbReference>
<feature type="region of interest" description="Disordered" evidence="4">
    <location>
        <begin position="660"/>
        <end position="695"/>
    </location>
</feature>
<evidence type="ECO:0000313" key="6">
    <source>
        <dbReference type="Proteomes" id="UP000694846"/>
    </source>
</evidence>
<dbReference type="GO" id="GO:0032456">
    <property type="term" value="P:endocytic recycling"/>
    <property type="evidence" value="ECO:0007669"/>
    <property type="project" value="TreeGrafter"/>
</dbReference>
<keyword evidence="3" id="KW-0968">Cytoplasmic vesicle</keyword>
<dbReference type="SMART" id="SM00800">
    <property type="entry name" value="uDENN"/>
    <property type="match status" value="1"/>
</dbReference>
<feature type="region of interest" description="Disordered" evidence="4">
    <location>
        <begin position="454"/>
        <end position="487"/>
    </location>
</feature>
<dbReference type="Pfam" id="PF03455">
    <property type="entry name" value="dDENN"/>
    <property type="match status" value="1"/>
</dbReference>
<evidence type="ECO:0000256" key="1">
    <source>
        <dbReference type="ARBA" id="ARBA00004132"/>
    </source>
</evidence>
<evidence type="ECO:0000256" key="2">
    <source>
        <dbReference type="ARBA" id="ARBA00022658"/>
    </source>
</evidence>
<dbReference type="PROSITE" id="PS50211">
    <property type="entry name" value="DENN"/>
    <property type="match status" value="1"/>
</dbReference>
<dbReference type="OrthoDB" id="206724at2759"/>
<evidence type="ECO:0000313" key="7">
    <source>
        <dbReference type="RefSeq" id="XP_025411609.1"/>
    </source>
</evidence>
<sequence length="695" mass="79485">MGSRIKNDVTHLFECFCEVAGPSKENTSPWILQKFPEHYRQDEMLSTLPDFAYPCEFDKTVIQHYSFVLTNIDSKWTFGFCRHDPKSETALVVLSYLPWHESFYKFLNCISNLTNSNKSKDLWPFLESVYNSKLPIKGCDLKINNDNGEELFVCQSPIQFQLPSIPENRNLTEYYNAVDSQNMIIIFASMLFERRIIFTSKKLYRLSACVQSANAILYPMNWQHIFIPVLPQSLIDYLLAPMPYLIGLPYSLFQNLQRNDLGEVVILDADKNTIETPFNDLENLPTDVVSILKRLLRNKGTVLGDGVSRAFLRALVLLIGGYRDALKFHQGERITFNKDAFIESRSSNMQPFLKKMLELQIFQQFIEERLEMLNAGLGFSDEFEMEVCNYHEKSSNRLKQQYKEWTFTVKREGTAFFKTVKNVTNPAVRNAVKTVKERGRDVRSAYKDFRSKLHVQNKNPRTKISTQPNSAPSSPSVQRRSSRPYTTAFTTASASYRKETSNGIQKLTNAQNLLKEVSCSPPPQLNMDLMEDLKDVLFRNFPRNNTPNSLLNFDTASTDHDWQDSVSSNFMTDDDIFNTSFGSAPAECPMETKDLIRLDSTSSIDDFDPLKSPVNNNGLIPGVGLTNPLYHYFVPLNKTQSETKNNNDLLNEYGLNFDSLSLTEQPGPSMSPNQPSGPPLPPKPANFKSNWTKFE</sequence>
<dbReference type="SMART" id="SM00799">
    <property type="entry name" value="DENN"/>
    <property type="match status" value="1"/>
</dbReference>
<organism evidence="6 8">
    <name type="scientific">Sipha flava</name>
    <name type="common">yellow sugarcane aphid</name>
    <dbReference type="NCBI Taxonomy" id="143950"/>
    <lineage>
        <taxon>Eukaryota</taxon>
        <taxon>Metazoa</taxon>
        <taxon>Ecdysozoa</taxon>
        <taxon>Arthropoda</taxon>
        <taxon>Hexapoda</taxon>
        <taxon>Insecta</taxon>
        <taxon>Pterygota</taxon>
        <taxon>Neoptera</taxon>
        <taxon>Paraneoptera</taxon>
        <taxon>Hemiptera</taxon>
        <taxon>Sternorrhyncha</taxon>
        <taxon>Aphidomorpha</taxon>
        <taxon>Aphidoidea</taxon>
        <taxon>Aphididae</taxon>
        <taxon>Sipha</taxon>
    </lineage>
</organism>
<dbReference type="PANTHER" id="PTHR13196">
    <property type="entry name" value="DENN DOMAIN-CONTAINING"/>
    <property type="match status" value="1"/>
</dbReference>
<dbReference type="InterPro" id="IPR037516">
    <property type="entry name" value="Tripartite_DENN"/>
</dbReference>
<evidence type="ECO:0000259" key="5">
    <source>
        <dbReference type="PROSITE" id="PS50211"/>
    </source>
</evidence>
<dbReference type="Gene3D" id="3.40.50.11500">
    <property type="match status" value="1"/>
</dbReference>
<feature type="compositionally biased region" description="Polar residues" evidence="4">
    <location>
        <begin position="454"/>
        <end position="469"/>
    </location>
</feature>
<reference evidence="7 8" key="1">
    <citation type="submission" date="2025-04" db="UniProtKB">
        <authorList>
            <consortium name="RefSeq"/>
        </authorList>
    </citation>
    <scope>IDENTIFICATION</scope>
    <source>
        <tissue evidence="7 8">Whole body</tissue>
    </source>
</reference>
<dbReference type="Proteomes" id="UP000694846">
    <property type="component" value="Unplaced"/>
</dbReference>
<dbReference type="Gene3D" id="3.30.450.200">
    <property type="match status" value="1"/>
</dbReference>
<evidence type="ECO:0000313" key="8">
    <source>
        <dbReference type="RefSeq" id="XP_025411610.1"/>
    </source>
</evidence>
<dbReference type="RefSeq" id="XP_025411609.1">
    <property type="nucleotide sequence ID" value="XM_025555824.1"/>
</dbReference>
<protein>
    <submittedName>
        <fullName evidence="7 8">DENN domain-containing protein 1B-like isoform X1</fullName>
    </submittedName>
</protein>
<dbReference type="Pfam" id="PF02141">
    <property type="entry name" value="DENN"/>
    <property type="match status" value="1"/>
</dbReference>
<evidence type="ECO:0000256" key="3">
    <source>
        <dbReference type="ARBA" id="ARBA00023329"/>
    </source>
</evidence>
<proteinExistence type="predicted"/>
<gene>
    <name evidence="7 8" type="primary">LOC112684349</name>
</gene>
<dbReference type="GO" id="GO:0005085">
    <property type="term" value="F:guanyl-nucleotide exchange factor activity"/>
    <property type="evidence" value="ECO:0007669"/>
    <property type="project" value="UniProtKB-KW"/>
</dbReference>
<feature type="compositionally biased region" description="Low complexity" evidence="4">
    <location>
        <begin position="470"/>
        <end position="487"/>
    </location>
</feature>
<dbReference type="GO" id="GO:0006897">
    <property type="term" value="P:endocytosis"/>
    <property type="evidence" value="ECO:0007669"/>
    <property type="project" value="TreeGrafter"/>
</dbReference>
<feature type="domain" description="UDENN" evidence="5">
    <location>
        <begin position="14"/>
        <end position="376"/>
    </location>
</feature>
<feature type="compositionally biased region" description="Polar residues" evidence="4">
    <location>
        <begin position="660"/>
        <end position="671"/>
    </location>
</feature>
<dbReference type="GO" id="GO:0005829">
    <property type="term" value="C:cytosol"/>
    <property type="evidence" value="ECO:0007669"/>
    <property type="project" value="TreeGrafter"/>
</dbReference>
<dbReference type="Gene3D" id="6.10.140.1000">
    <property type="match status" value="1"/>
</dbReference>
<dbReference type="FunFam" id="3.40.50.11500:FF:000001">
    <property type="entry name" value="Putative DENN domain-containing protein 1A"/>
    <property type="match status" value="1"/>
</dbReference>
<dbReference type="Pfam" id="PF03456">
    <property type="entry name" value="uDENN"/>
    <property type="match status" value="1"/>
</dbReference>